<dbReference type="GeneID" id="19461954"/>
<keyword evidence="13" id="KW-0378">Hydrolase</keyword>
<feature type="transmembrane region" description="Helical" evidence="10">
    <location>
        <begin position="836"/>
        <end position="861"/>
    </location>
</feature>
<gene>
    <name evidence="13" type="ORF">GLAREA_02898</name>
</gene>
<dbReference type="CDD" id="cd03249">
    <property type="entry name" value="ABC_MTABC3_MDL1_MDL2"/>
    <property type="match status" value="1"/>
</dbReference>
<comment type="similarity">
    <text evidence="2">Belongs to the ABC transporter superfamily. ABCB family. Multidrug resistance exporter (TC 3.A.1.201) subfamily.</text>
</comment>
<dbReference type="GO" id="GO:0090374">
    <property type="term" value="P:oligopeptide export from mitochondrion"/>
    <property type="evidence" value="ECO:0007669"/>
    <property type="project" value="TreeGrafter"/>
</dbReference>
<dbReference type="InterPro" id="IPR003439">
    <property type="entry name" value="ABC_transporter-like_ATP-bd"/>
</dbReference>
<feature type="domain" description="ABC transmembrane type-1" evidence="12">
    <location>
        <begin position="43"/>
        <end position="333"/>
    </location>
</feature>
<evidence type="ECO:0000256" key="4">
    <source>
        <dbReference type="ARBA" id="ARBA00022692"/>
    </source>
</evidence>
<dbReference type="AlphaFoldDB" id="S3CP94"/>
<keyword evidence="4 10" id="KW-0812">Transmembrane</keyword>
<keyword evidence="3" id="KW-0813">Transport</keyword>
<dbReference type="InterPro" id="IPR003593">
    <property type="entry name" value="AAA+_ATPase"/>
</dbReference>
<dbReference type="Pfam" id="PF00005">
    <property type="entry name" value="ABC_tran"/>
    <property type="match status" value="2"/>
</dbReference>
<dbReference type="FunFam" id="3.40.50.300:FF:000967">
    <property type="entry name" value="ABC multidrug transporter mdr4"/>
    <property type="match status" value="1"/>
</dbReference>
<dbReference type="GO" id="GO:0005743">
    <property type="term" value="C:mitochondrial inner membrane"/>
    <property type="evidence" value="ECO:0007669"/>
    <property type="project" value="TreeGrafter"/>
</dbReference>
<dbReference type="CDD" id="cd18578">
    <property type="entry name" value="ABC_6TM_Pgp_ABCB1_D2_like"/>
    <property type="match status" value="1"/>
</dbReference>
<dbReference type="Gene3D" id="1.20.1560.10">
    <property type="entry name" value="ABC transporter type 1, transmembrane domain"/>
    <property type="match status" value="1"/>
</dbReference>
<dbReference type="PROSITE" id="PS50929">
    <property type="entry name" value="ABC_TM1F"/>
    <property type="match status" value="2"/>
</dbReference>
<dbReference type="PANTHER" id="PTHR43394:SF1">
    <property type="entry name" value="ATP-BINDING CASSETTE SUB-FAMILY B MEMBER 10, MITOCHONDRIAL"/>
    <property type="match status" value="1"/>
</dbReference>
<dbReference type="Gene3D" id="3.40.50.300">
    <property type="entry name" value="P-loop containing nucleotide triphosphate hydrolases"/>
    <property type="match status" value="2"/>
</dbReference>
<keyword evidence="7 10" id="KW-1133">Transmembrane helix</keyword>
<evidence type="ECO:0000256" key="3">
    <source>
        <dbReference type="ARBA" id="ARBA00022448"/>
    </source>
</evidence>
<feature type="transmembrane region" description="Helical" evidence="10">
    <location>
        <begin position="913"/>
        <end position="939"/>
    </location>
</feature>
<dbReference type="OMA" id="VNGWIQM"/>
<feature type="transmembrane region" description="Helical" evidence="10">
    <location>
        <begin position="690"/>
        <end position="717"/>
    </location>
</feature>
<dbReference type="FunFam" id="3.40.50.300:FF:000251">
    <property type="entry name" value="ABC transporter B family member 19"/>
    <property type="match status" value="1"/>
</dbReference>
<dbReference type="PROSITE" id="PS00211">
    <property type="entry name" value="ABC_TRANSPORTER_1"/>
    <property type="match status" value="2"/>
</dbReference>
<dbReference type="GO" id="GO:0016887">
    <property type="term" value="F:ATP hydrolysis activity"/>
    <property type="evidence" value="ECO:0007669"/>
    <property type="project" value="InterPro"/>
</dbReference>
<feature type="domain" description="ABC transporter" evidence="11">
    <location>
        <begin position="1016"/>
        <end position="1253"/>
    </location>
</feature>
<keyword evidence="8 10" id="KW-0472">Membrane</keyword>
<feature type="transmembrane region" description="Helical" evidence="10">
    <location>
        <begin position="193"/>
        <end position="213"/>
    </location>
</feature>
<dbReference type="Proteomes" id="UP000016922">
    <property type="component" value="Unassembled WGS sequence"/>
</dbReference>
<dbReference type="SUPFAM" id="SSF90123">
    <property type="entry name" value="ABC transporter transmembrane region"/>
    <property type="match status" value="2"/>
</dbReference>
<dbReference type="GO" id="GO:0015421">
    <property type="term" value="F:ABC-type oligopeptide transporter activity"/>
    <property type="evidence" value="ECO:0007669"/>
    <property type="project" value="TreeGrafter"/>
</dbReference>
<dbReference type="GO" id="GO:0005524">
    <property type="term" value="F:ATP binding"/>
    <property type="evidence" value="ECO:0007669"/>
    <property type="project" value="UniProtKB-KW"/>
</dbReference>
<dbReference type="InterPro" id="IPR039421">
    <property type="entry name" value="Type_1_exporter"/>
</dbReference>
<feature type="domain" description="ABC transmembrane type-1" evidence="12">
    <location>
        <begin position="690"/>
        <end position="979"/>
    </location>
</feature>
<feature type="transmembrane region" description="Helical" evidence="10">
    <location>
        <begin position="737"/>
        <end position="756"/>
    </location>
</feature>
<sequence length="1257" mass="136831">MMRPSQQARGVKEQHQNRASNGTDKKNATMFSYATITDILVLILSSVCAICAGALNPLLTVIYGHLVDALNGFAKNTVSSSGLSSDISKFTLYYVYLAIAVFFFVYTTTVGFYYSGGRIARHLRYEYLKSILRQNIAFFDVLGTGEVSTVIMSDMGVIQEGISSKIALTLTAMATFGSACIISFVMYWKTALILSPSYFLMAIAGATAGRYAVRYNKISRKFRDLGANIAEEAITSIRQVSSLGMKSYLIDKYDACLEKSEIAGVKSRMAVAIFIGVSNAMPCLVYALSFWAGSIFLVKGEMTVSAIATTTLSIAIGAFAIVRVTPCIESLIHCSTSADSVLQAIARISPQDPFDEGGRQLENLAGDIYFQDVSLTYPSREEVVVLDNVRFKAQSTKTTAIIGESGSGKSSIISLLERFYEPTSGAILIDGHDVQSFNLRWLRSQISLVAQDPVLFNTTIFENIRYGLVNSNLQPGVEEIEELVFSAAKKANVHDFIKSLPKGYETLVGEKGLQMSGGQRQRISIARALISNPKILLLDEATSALDAASEAAVQQALDAAAIGRTTIVIAHRLSTIRNADKIVVMSKGRVIEEGNHESLTEMGGVYANFCQKQGLDFHGAGEETFEDTNKESVHNAATTANSKEKDNGSHISESVCETQDQDATQNSGLPLWQALKFIARLNRPELKHMITGLFFSVLAGLGIPIQSIFFAKLLAVLAYPPSRFGDLRHSVDIWSGLYVLMAGLALIFWVGEGYSFSLSTEKLCRRAKYHAFKSILQQDISFFDEEQHASGNLTTLIYSSTEDLTALSGALIGSTLTFLSTVVAGVVLSLVIGWKLALVCTATIPLVALTGWIRLQILAVFDHQIRKSGKESATYASEAVSSIRTVASLGLENHILLSYDVILAKQATESQRAIFGASALYALSQSATFLCSALAFWYGGSLVIKREYSLFQFYICLVALISGAQIAGSIFSYAPDASKAMHASKELRTLFDRQPVIGNPASKGSPVNKEQCNGDIELHNVSFRYPTRPNQLILNNFSLKVRPGQYIALVGHSGSGKSTILSLLERFYDPESGVIRVDGEDITELDLNDYRSMVSLVSQETILYSGTIRENLIVGLKITPPDEEIVRVCRLANIYDFIISLPEGFRTSVGARGSMLSGGQRQRFSIARALLRNPKVLLLDEATSALDAESEKVVQAALDAAAKDRTTIAVAHRLSTIKHADLIYVLDQGRIVEVGTHPQLIAAGGIYFGLVNLQKLL</sequence>
<evidence type="ECO:0000256" key="2">
    <source>
        <dbReference type="ARBA" id="ARBA00007577"/>
    </source>
</evidence>
<keyword evidence="14" id="KW-1185">Reference proteome</keyword>
<dbReference type="SUPFAM" id="SSF52540">
    <property type="entry name" value="P-loop containing nucleoside triphosphate hydrolases"/>
    <property type="match status" value="2"/>
</dbReference>
<evidence type="ECO:0000313" key="14">
    <source>
        <dbReference type="Proteomes" id="UP000016922"/>
    </source>
</evidence>
<dbReference type="RefSeq" id="XP_008086174.1">
    <property type="nucleotide sequence ID" value="XM_008087983.1"/>
</dbReference>
<feature type="region of interest" description="Disordered" evidence="9">
    <location>
        <begin position="1"/>
        <end position="24"/>
    </location>
</feature>
<evidence type="ECO:0000256" key="10">
    <source>
        <dbReference type="SAM" id="Phobius"/>
    </source>
</evidence>
<organism evidence="13 14">
    <name type="scientific">Glarea lozoyensis (strain ATCC 20868 / MF5171)</name>
    <dbReference type="NCBI Taxonomy" id="1116229"/>
    <lineage>
        <taxon>Eukaryota</taxon>
        <taxon>Fungi</taxon>
        <taxon>Dikarya</taxon>
        <taxon>Ascomycota</taxon>
        <taxon>Pezizomycotina</taxon>
        <taxon>Leotiomycetes</taxon>
        <taxon>Helotiales</taxon>
        <taxon>Helotiaceae</taxon>
        <taxon>Glarea</taxon>
    </lineage>
</organism>
<name>S3CP94_GLAL2</name>
<feature type="transmembrane region" description="Helical" evidence="10">
    <location>
        <begin position="951"/>
        <end position="974"/>
    </location>
</feature>
<feature type="transmembrane region" description="Helical" evidence="10">
    <location>
        <begin position="93"/>
        <end position="114"/>
    </location>
</feature>
<feature type="transmembrane region" description="Helical" evidence="10">
    <location>
        <begin position="806"/>
        <end position="830"/>
    </location>
</feature>
<dbReference type="SMART" id="SM00382">
    <property type="entry name" value="AAA"/>
    <property type="match status" value="2"/>
</dbReference>
<dbReference type="PROSITE" id="PS50893">
    <property type="entry name" value="ABC_TRANSPORTER_2"/>
    <property type="match status" value="2"/>
</dbReference>
<dbReference type="KEGG" id="glz:GLAREA_02898"/>
<dbReference type="OrthoDB" id="3559863at2759"/>
<evidence type="ECO:0000256" key="6">
    <source>
        <dbReference type="ARBA" id="ARBA00022840"/>
    </source>
</evidence>
<feature type="transmembrane region" description="Helical" evidence="10">
    <location>
        <begin position="39"/>
        <end position="63"/>
    </location>
</feature>
<evidence type="ECO:0000256" key="1">
    <source>
        <dbReference type="ARBA" id="ARBA00004141"/>
    </source>
</evidence>
<evidence type="ECO:0000256" key="8">
    <source>
        <dbReference type="ARBA" id="ARBA00023136"/>
    </source>
</evidence>
<dbReference type="InterPro" id="IPR027417">
    <property type="entry name" value="P-loop_NTPase"/>
</dbReference>
<dbReference type="InterPro" id="IPR011527">
    <property type="entry name" value="ABC1_TM_dom"/>
</dbReference>
<evidence type="ECO:0000256" key="7">
    <source>
        <dbReference type="ARBA" id="ARBA00022989"/>
    </source>
</evidence>
<dbReference type="EMBL" id="KE145370">
    <property type="protein sequence ID" value="EPE26984.1"/>
    <property type="molecule type" value="Genomic_DNA"/>
</dbReference>
<comment type="subcellular location">
    <subcellularLocation>
        <location evidence="1">Membrane</location>
        <topology evidence="1">Multi-pass membrane protein</topology>
    </subcellularLocation>
</comment>
<dbReference type="InterPro" id="IPR017871">
    <property type="entry name" value="ABC_transporter-like_CS"/>
</dbReference>
<dbReference type="CDD" id="cd18577">
    <property type="entry name" value="ABC_6TM_Pgp_ABCB1_D1_like"/>
    <property type="match status" value="1"/>
</dbReference>
<evidence type="ECO:0000313" key="13">
    <source>
        <dbReference type="EMBL" id="EPE26984.1"/>
    </source>
</evidence>
<accession>S3CP94</accession>
<proteinExistence type="inferred from homology"/>
<evidence type="ECO:0000256" key="5">
    <source>
        <dbReference type="ARBA" id="ARBA00022741"/>
    </source>
</evidence>
<keyword evidence="6" id="KW-0067">ATP-binding</keyword>
<dbReference type="InterPro" id="IPR036640">
    <property type="entry name" value="ABC1_TM_sf"/>
</dbReference>
<feature type="domain" description="ABC transporter" evidence="11">
    <location>
        <begin position="368"/>
        <end position="612"/>
    </location>
</feature>
<dbReference type="eggNOG" id="KOG0055">
    <property type="taxonomic scope" value="Eukaryota"/>
</dbReference>
<feature type="transmembrane region" description="Helical" evidence="10">
    <location>
        <begin position="304"/>
        <end position="322"/>
    </location>
</feature>
<evidence type="ECO:0000256" key="9">
    <source>
        <dbReference type="SAM" id="MobiDB-lite"/>
    </source>
</evidence>
<dbReference type="HOGENOM" id="CLU_000604_17_2_1"/>
<evidence type="ECO:0000259" key="12">
    <source>
        <dbReference type="PROSITE" id="PS50929"/>
    </source>
</evidence>
<dbReference type="Pfam" id="PF00664">
    <property type="entry name" value="ABC_membrane"/>
    <property type="match status" value="2"/>
</dbReference>
<dbReference type="PANTHER" id="PTHR43394">
    <property type="entry name" value="ATP-DEPENDENT PERMEASE MDL1, MITOCHONDRIAL"/>
    <property type="match status" value="1"/>
</dbReference>
<evidence type="ECO:0000259" key="11">
    <source>
        <dbReference type="PROSITE" id="PS50893"/>
    </source>
</evidence>
<feature type="transmembrane region" description="Helical" evidence="10">
    <location>
        <begin position="269"/>
        <end position="292"/>
    </location>
</feature>
<keyword evidence="5" id="KW-0547">Nucleotide-binding</keyword>
<feature type="transmembrane region" description="Helical" evidence="10">
    <location>
        <begin position="166"/>
        <end position="187"/>
    </location>
</feature>
<reference evidence="13 14" key="1">
    <citation type="journal article" date="2013" name="BMC Genomics">
        <title>Genomics-driven discovery of the pneumocandin biosynthetic gene cluster in the fungus Glarea lozoyensis.</title>
        <authorList>
            <person name="Chen L."/>
            <person name="Yue Q."/>
            <person name="Zhang X."/>
            <person name="Xiang M."/>
            <person name="Wang C."/>
            <person name="Li S."/>
            <person name="Che Y."/>
            <person name="Ortiz-Lopez F.J."/>
            <person name="Bills G.F."/>
            <person name="Liu X."/>
            <person name="An Z."/>
        </authorList>
    </citation>
    <scope>NUCLEOTIDE SEQUENCE [LARGE SCALE GENOMIC DNA]</scope>
    <source>
        <strain evidence="14">ATCC 20868 / MF5171</strain>
    </source>
</reference>
<protein>
    <submittedName>
        <fullName evidence="13">p-loop containing nucleoside triphosphate hydrolase</fullName>
    </submittedName>
</protein>